<dbReference type="RefSeq" id="WP_161870227.1">
    <property type="nucleotide sequence ID" value="NZ_MAEI02000001.1"/>
</dbReference>
<dbReference type="Pfam" id="PF00072">
    <property type="entry name" value="Response_reg"/>
    <property type="match status" value="1"/>
</dbReference>
<keyword evidence="7" id="KW-0804">Transcription</keyword>
<keyword evidence="12" id="KW-1185">Reference proteome</keyword>
<comment type="caution">
    <text evidence="11">The sequence shown here is derived from an EMBL/GenBank/DDBJ whole genome shotgun (WGS) entry which is preliminary data.</text>
</comment>
<evidence type="ECO:0000259" key="10">
    <source>
        <dbReference type="PROSITE" id="PS50110"/>
    </source>
</evidence>
<evidence type="ECO:0000256" key="5">
    <source>
        <dbReference type="ARBA" id="ARBA00023015"/>
    </source>
</evidence>
<keyword evidence="4" id="KW-0902">Two-component regulatory system</keyword>
<keyword evidence="5" id="KW-0805">Transcription regulation</keyword>
<dbReference type="Pfam" id="PF12833">
    <property type="entry name" value="HTH_18"/>
    <property type="match status" value="1"/>
</dbReference>
<dbReference type="SUPFAM" id="SSF52172">
    <property type="entry name" value="CheY-like"/>
    <property type="match status" value="1"/>
</dbReference>
<reference evidence="12" key="1">
    <citation type="submission" date="2016-06" db="EMBL/GenBank/DDBJ databases">
        <title>Four novel species of enterococci isolated from chicken manure.</title>
        <authorList>
            <person name="Van Tyne D."/>
        </authorList>
    </citation>
    <scope>NUCLEOTIDE SEQUENCE [LARGE SCALE GENOMIC DNA]</scope>
    <source>
        <strain evidence="12">JM9A</strain>
    </source>
</reference>
<keyword evidence="2" id="KW-0963">Cytoplasm</keyword>
<dbReference type="InterPro" id="IPR011006">
    <property type="entry name" value="CheY-like_superfamily"/>
</dbReference>
<sequence length="480" mass="55119">MQRVLLIDDEPTIREGLPLLIDWESLGYQIIATGKDGVDGLEKIRQLKPDLVITDIRMPGMDGLEMLKSAKEEGLTFHTIILSGFSEFAYAKEALVLGAVSYLLKPIDEEELEELLSQLADQVISQQEKNLYEQLVAKIFGNDATGLADFQQVMDIRLGKQGDIAALTQLLEASLKPLNIQLQVVGHHSNHHVILLSDQPGLALDLTEILEPFAQQQGELLLGSGWHCAAAELNRIYEEIRQLESYSFFYPTHFLTKSLLEEKLAAKKPSKKLEIAKKHLVQQVMEEEDYQLAFEAYWQLFVAVPCEEQEIKWRLQQNLRQMVTTLFQQNYLPEPALDFTESISAAEDIYQLKDVAWKNYQKIRAALLLENSQGDIVKRIEIYTQQHLADELSLKRLSELFNYNSTYLGKRFRQETGMGYSAYLEKQRMTKAKRLLQQTQLMVYEVAEKVGYGNNIDYFYKKFRRFYQASPNDFRGGEGV</sequence>
<evidence type="ECO:0000256" key="2">
    <source>
        <dbReference type="ARBA" id="ARBA00022490"/>
    </source>
</evidence>
<dbReference type="Gene3D" id="1.10.10.60">
    <property type="entry name" value="Homeodomain-like"/>
    <property type="match status" value="2"/>
</dbReference>
<organism evidence="11 12">
    <name type="scientific">Enterococcus diestrammenae</name>
    <dbReference type="NCBI Taxonomy" id="1155073"/>
    <lineage>
        <taxon>Bacteria</taxon>
        <taxon>Bacillati</taxon>
        <taxon>Bacillota</taxon>
        <taxon>Bacilli</taxon>
        <taxon>Lactobacillales</taxon>
        <taxon>Enterococcaceae</taxon>
        <taxon>Enterococcus</taxon>
    </lineage>
</organism>
<evidence type="ECO:0000256" key="4">
    <source>
        <dbReference type="ARBA" id="ARBA00023012"/>
    </source>
</evidence>
<evidence type="ECO:0000256" key="1">
    <source>
        <dbReference type="ARBA" id="ARBA00004496"/>
    </source>
</evidence>
<name>A0ABV0F1I0_9ENTE</name>
<dbReference type="InterPro" id="IPR001789">
    <property type="entry name" value="Sig_transdc_resp-reg_receiver"/>
</dbReference>
<evidence type="ECO:0000256" key="8">
    <source>
        <dbReference type="PROSITE-ProRule" id="PRU00169"/>
    </source>
</evidence>
<proteinExistence type="predicted"/>
<dbReference type="Proteomes" id="UP001429357">
    <property type="component" value="Unassembled WGS sequence"/>
</dbReference>
<dbReference type="EMBL" id="MAEI02000001">
    <property type="protein sequence ID" value="MEO1780486.1"/>
    <property type="molecule type" value="Genomic_DNA"/>
</dbReference>
<dbReference type="PANTHER" id="PTHR42713">
    <property type="entry name" value="HISTIDINE KINASE-RELATED"/>
    <property type="match status" value="1"/>
</dbReference>
<feature type="domain" description="HTH araC/xylS-type" evidence="9">
    <location>
        <begin position="378"/>
        <end position="477"/>
    </location>
</feature>
<dbReference type="PROSITE" id="PS01124">
    <property type="entry name" value="HTH_ARAC_FAMILY_2"/>
    <property type="match status" value="1"/>
</dbReference>
<keyword evidence="3 8" id="KW-0597">Phosphoprotein</keyword>
<dbReference type="SMART" id="SM00342">
    <property type="entry name" value="HTH_ARAC"/>
    <property type="match status" value="1"/>
</dbReference>
<reference evidence="11 12" key="2">
    <citation type="submission" date="2024-02" db="EMBL/GenBank/DDBJ databases">
        <title>The Genome Sequence of Enterococcus diestrammenae JM9A.</title>
        <authorList>
            <person name="Earl A."/>
            <person name="Manson A."/>
            <person name="Gilmore M."/>
            <person name="Sanders J."/>
            <person name="Shea T."/>
            <person name="Howe W."/>
            <person name="Livny J."/>
            <person name="Cuomo C."/>
            <person name="Neafsey D."/>
            <person name="Birren B."/>
        </authorList>
    </citation>
    <scope>NUCLEOTIDE SEQUENCE [LARGE SCALE GENOMIC DNA]</scope>
    <source>
        <strain evidence="11 12">JM9A</strain>
    </source>
</reference>
<comment type="subcellular location">
    <subcellularLocation>
        <location evidence="1">Cytoplasm</location>
    </subcellularLocation>
</comment>
<protein>
    <submittedName>
        <fullName evidence="11">Two-component system, response regulator YesN</fullName>
    </submittedName>
</protein>
<dbReference type="SMART" id="SM00448">
    <property type="entry name" value="REC"/>
    <property type="match status" value="1"/>
</dbReference>
<dbReference type="PANTHER" id="PTHR42713:SF3">
    <property type="entry name" value="TRANSCRIPTIONAL REGULATORY PROTEIN HPTR"/>
    <property type="match status" value="1"/>
</dbReference>
<evidence type="ECO:0000313" key="12">
    <source>
        <dbReference type="Proteomes" id="UP001429357"/>
    </source>
</evidence>
<dbReference type="InterPro" id="IPR051552">
    <property type="entry name" value="HptR"/>
</dbReference>
<keyword evidence="6" id="KW-0238">DNA-binding</keyword>
<evidence type="ECO:0000256" key="7">
    <source>
        <dbReference type="ARBA" id="ARBA00023163"/>
    </source>
</evidence>
<dbReference type="PROSITE" id="PS50110">
    <property type="entry name" value="RESPONSE_REGULATORY"/>
    <property type="match status" value="1"/>
</dbReference>
<feature type="domain" description="Response regulatory" evidence="10">
    <location>
        <begin position="3"/>
        <end position="120"/>
    </location>
</feature>
<evidence type="ECO:0000259" key="9">
    <source>
        <dbReference type="PROSITE" id="PS01124"/>
    </source>
</evidence>
<accession>A0ABV0F1I0</accession>
<feature type="modified residue" description="4-aspartylphosphate" evidence="8">
    <location>
        <position position="55"/>
    </location>
</feature>
<evidence type="ECO:0000313" key="11">
    <source>
        <dbReference type="EMBL" id="MEO1780486.1"/>
    </source>
</evidence>
<gene>
    <name evidence="11" type="ORF">BAU18_000025</name>
</gene>
<dbReference type="CDD" id="cd17536">
    <property type="entry name" value="REC_YesN-like"/>
    <property type="match status" value="1"/>
</dbReference>
<dbReference type="Gene3D" id="3.40.50.2300">
    <property type="match status" value="1"/>
</dbReference>
<dbReference type="InterPro" id="IPR009057">
    <property type="entry name" value="Homeodomain-like_sf"/>
</dbReference>
<dbReference type="SUPFAM" id="SSF46689">
    <property type="entry name" value="Homeodomain-like"/>
    <property type="match status" value="2"/>
</dbReference>
<dbReference type="InterPro" id="IPR018060">
    <property type="entry name" value="HTH_AraC"/>
</dbReference>
<evidence type="ECO:0000256" key="6">
    <source>
        <dbReference type="ARBA" id="ARBA00023125"/>
    </source>
</evidence>
<evidence type="ECO:0000256" key="3">
    <source>
        <dbReference type="ARBA" id="ARBA00022553"/>
    </source>
</evidence>